<comment type="caution">
    <text evidence="1">The sequence shown here is derived from an EMBL/GenBank/DDBJ whole genome shotgun (WGS) entry which is preliminary data.</text>
</comment>
<keyword evidence="2" id="KW-1185">Reference proteome</keyword>
<protein>
    <submittedName>
        <fullName evidence="1">Uncharacterized protein</fullName>
    </submittedName>
</protein>
<dbReference type="Proteomes" id="UP000451471">
    <property type="component" value="Unassembled WGS sequence"/>
</dbReference>
<dbReference type="EMBL" id="WSZK01000004">
    <property type="protein sequence ID" value="MWG33117.1"/>
    <property type="molecule type" value="Genomic_DNA"/>
</dbReference>
<gene>
    <name evidence="1" type="ORF">GQS65_01205</name>
</gene>
<accession>A0A6B0GGM6</accession>
<evidence type="ECO:0000313" key="1">
    <source>
        <dbReference type="EMBL" id="MWG33117.1"/>
    </source>
</evidence>
<evidence type="ECO:0000313" key="2">
    <source>
        <dbReference type="Proteomes" id="UP000451471"/>
    </source>
</evidence>
<dbReference type="AlphaFoldDB" id="A0A6B0GGM6"/>
<reference evidence="1 2" key="1">
    <citation type="submission" date="2019-12" db="EMBL/GenBank/DDBJ databases">
        <title>Halocatena pleomorpha gen. nov. sp. nov., an extremely halophilic archaeon of family Halobacteriaceae isolated from saltpan soil.</title>
        <authorList>
            <person name="Pal Y."/>
            <person name="Verma A."/>
            <person name="Krishnamurthi S."/>
            <person name="Kumar P."/>
        </authorList>
    </citation>
    <scope>NUCLEOTIDE SEQUENCE [LARGE SCALE GENOMIC DNA]</scope>
    <source>
        <strain evidence="1 2">JCM 16495</strain>
    </source>
</reference>
<sequence length="99" mass="10533">MLNGTPTGVGLDAFCDSCNRYLEAGDDVRVYVTAGRGDRLSLRWVSCSTCGPCGDATAAEDGELHAVATLRSVLNAPSPRLVLTDARLDPDVSHEVVRR</sequence>
<proteinExistence type="predicted"/>
<name>A0A6B0GGM6_9EURY</name>
<organism evidence="1 2">
    <name type="scientific">Halomarina oriensis</name>
    <dbReference type="NCBI Taxonomy" id="671145"/>
    <lineage>
        <taxon>Archaea</taxon>
        <taxon>Methanobacteriati</taxon>
        <taxon>Methanobacteriota</taxon>
        <taxon>Stenosarchaea group</taxon>
        <taxon>Halobacteria</taxon>
        <taxon>Halobacteriales</taxon>
        <taxon>Natronomonadaceae</taxon>
        <taxon>Halomarina</taxon>
    </lineage>
</organism>